<dbReference type="EMBL" id="JAAGLU010000009">
    <property type="protein sequence ID" value="NEC86613.1"/>
    <property type="molecule type" value="Genomic_DNA"/>
</dbReference>
<dbReference type="AlphaFoldDB" id="A0A6B3BQL9"/>
<dbReference type="RefSeq" id="WP_164314078.1">
    <property type="nucleotide sequence ID" value="NZ_JAAGLU010000009.1"/>
</dbReference>
<protein>
    <recommendedName>
        <fullName evidence="2">Tetratricopeptide repeat protein</fullName>
    </recommendedName>
</protein>
<organism evidence="1">
    <name type="scientific">Streptomyces sp. SID12501</name>
    <dbReference type="NCBI Taxonomy" id="2706042"/>
    <lineage>
        <taxon>Bacteria</taxon>
        <taxon>Bacillati</taxon>
        <taxon>Actinomycetota</taxon>
        <taxon>Actinomycetes</taxon>
        <taxon>Kitasatosporales</taxon>
        <taxon>Streptomycetaceae</taxon>
        <taxon>Streptomyces</taxon>
    </lineage>
</organism>
<accession>A0A6B3BQL9</accession>
<name>A0A6B3BQL9_9ACTN</name>
<proteinExistence type="predicted"/>
<dbReference type="InterPro" id="IPR011990">
    <property type="entry name" value="TPR-like_helical_dom_sf"/>
</dbReference>
<reference evidence="1" key="1">
    <citation type="submission" date="2020-01" db="EMBL/GenBank/DDBJ databases">
        <title>Insect and environment-associated Actinomycetes.</title>
        <authorList>
            <person name="Currrie C."/>
            <person name="Chevrette M."/>
            <person name="Carlson C."/>
            <person name="Stubbendieck R."/>
            <person name="Wendt-Pienkowski E."/>
        </authorList>
    </citation>
    <scope>NUCLEOTIDE SEQUENCE</scope>
    <source>
        <strain evidence="1">SID12501</strain>
    </source>
</reference>
<gene>
    <name evidence="1" type="ORF">G3I71_12480</name>
</gene>
<evidence type="ECO:0000313" key="1">
    <source>
        <dbReference type="EMBL" id="NEC86613.1"/>
    </source>
</evidence>
<comment type="caution">
    <text evidence="1">The sequence shown here is derived from an EMBL/GenBank/DDBJ whole genome shotgun (WGS) entry which is preliminary data.</text>
</comment>
<dbReference type="Gene3D" id="1.25.40.10">
    <property type="entry name" value="Tetratricopeptide repeat domain"/>
    <property type="match status" value="1"/>
</dbReference>
<evidence type="ECO:0008006" key="2">
    <source>
        <dbReference type="Google" id="ProtNLM"/>
    </source>
</evidence>
<sequence>MDEPAARPFDASVILLAEALGSVPADWSTISLAKYIRDSVLTPPSRRSDPVGAGVKILQAISALTDRGLDASAFVRYGLGPRLGDIIAAFASLPQLLALVPEGGTPEGISQILETLPEELESWSHLCAADASPKKKSVGSGNPEGVLLNSLMEITHDWHGRVNVWIQQASLSELIGWACPVEEVFDSLVGHEIPDVEIGEHYGWIVDRLTETYLSDWSEKSLHLEFRWQKGGMPNVFPDVIFNLRPVQCDALNAEIAERAAMGASDRVQRETVEQLEIQAGQLVKAGHRDQAASIYRMILKIAPGDVGVRNNLGFSLIPDDPRKALRHLTAAARSGYDQPFINAHNRMMCNLLIGVPKEALQIAENVWNSSMVEQMVPAILWGQQEGEWVICHVPDARSEVAKLALSAAQILGGEAFDVWKNRLRVVAEVVHKMD</sequence>